<protein>
    <recommendedName>
        <fullName evidence="8">choline-phosphate cytidylyltransferase</fullName>
        <ecNumber evidence="8">2.7.7.15</ecNumber>
    </recommendedName>
</protein>
<evidence type="ECO:0000313" key="11">
    <source>
        <dbReference type="EMBL" id="KAK9729056.1"/>
    </source>
</evidence>
<evidence type="ECO:0000256" key="3">
    <source>
        <dbReference type="ARBA" id="ARBA00022679"/>
    </source>
</evidence>
<evidence type="ECO:0000256" key="8">
    <source>
        <dbReference type="ARBA" id="ARBA00026101"/>
    </source>
</evidence>
<keyword evidence="2" id="KW-0444">Lipid biosynthesis</keyword>
<dbReference type="EC" id="2.7.7.15" evidence="8"/>
<feature type="region of interest" description="Disordered" evidence="9">
    <location>
        <begin position="1"/>
        <end position="38"/>
    </location>
</feature>
<evidence type="ECO:0000256" key="1">
    <source>
        <dbReference type="ARBA" id="ARBA00010101"/>
    </source>
</evidence>
<feature type="region of interest" description="Disordered" evidence="9">
    <location>
        <begin position="284"/>
        <end position="311"/>
    </location>
</feature>
<keyword evidence="4 11" id="KW-0548">Nucleotidyltransferase</keyword>
<dbReference type="InterPro" id="IPR041723">
    <property type="entry name" value="CCT"/>
</dbReference>
<keyword evidence="6" id="KW-0594">Phospholipid biosynthesis</keyword>
<sequence length="311" mass="35923">MANKRRQSKSKRNSKAISEKGPIKESDPWAVPTSPHFKVNEPPRDRPVRIYCDGIYDLFHFGHAKALEQAKKAFPNVYLLVGVCNDELTHSRKGKTVLTDQERFESLRHCKWVDEVVENAPWYVTQDFLDKHEIDYVAHDDIPYVSAESDDVYAFVKAQGKFLPTQRTEGVSTSDLITRIVRDYDSYLRRNLERGISAKDLGIGFFKEQEINMKKQVSGIRDTIRQNWHGTRDEIKYEIEEFKNEVRQTLQFWEGRSQDLVRGFTSLFGTESVVHKILRISSQTGSPITSDDEGSKPNSRATSPRPRTRKL</sequence>
<dbReference type="GO" id="GO:0004105">
    <property type="term" value="F:choline-phosphate cytidylyltransferase activity"/>
    <property type="evidence" value="ECO:0007669"/>
    <property type="project" value="UniProtKB-EC"/>
</dbReference>
<feature type="compositionally biased region" description="Basic and acidic residues" evidence="9">
    <location>
        <begin position="17"/>
        <end position="27"/>
    </location>
</feature>
<comment type="caution">
    <text evidence="11">The sequence shown here is derived from an EMBL/GenBank/DDBJ whole genome shotgun (WGS) entry which is preliminary data.</text>
</comment>
<evidence type="ECO:0000256" key="5">
    <source>
        <dbReference type="ARBA" id="ARBA00023098"/>
    </source>
</evidence>
<accession>A0ABR2WAZ7</accession>
<comment type="similarity">
    <text evidence="1">Belongs to the cytidylyltransferase family.</text>
</comment>
<dbReference type="SUPFAM" id="SSF52374">
    <property type="entry name" value="Nucleotidylyl transferase"/>
    <property type="match status" value="1"/>
</dbReference>
<keyword evidence="12" id="KW-1185">Reference proteome</keyword>
<dbReference type="InterPro" id="IPR014729">
    <property type="entry name" value="Rossmann-like_a/b/a_fold"/>
</dbReference>
<dbReference type="InterPro" id="IPR045049">
    <property type="entry name" value="Pcy1-like"/>
</dbReference>
<dbReference type="PANTHER" id="PTHR10739">
    <property type="entry name" value="CYTIDYLYLTRANSFERASE"/>
    <property type="match status" value="1"/>
</dbReference>
<dbReference type="PANTHER" id="PTHR10739:SF13">
    <property type="entry name" value="CHOLINE-PHOSPHATE CYTIDYLYLTRANSFERASE"/>
    <property type="match status" value="1"/>
</dbReference>
<evidence type="ECO:0000256" key="9">
    <source>
        <dbReference type="SAM" id="MobiDB-lite"/>
    </source>
</evidence>
<proteinExistence type="inferred from homology"/>
<dbReference type="InterPro" id="IPR004821">
    <property type="entry name" value="Cyt_trans-like"/>
</dbReference>
<dbReference type="Proteomes" id="UP001479436">
    <property type="component" value="Unassembled WGS sequence"/>
</dbReference>
<evidence type="ECO:0000256" key="6">
    <source>
        <dbReference type="ARBA" id="ARBA00023209"/>
    </source>
</evidence>
<dbReference type="EMBL" id="JASJQH010006886">
    <property type="protein sequence ID" value="KAK9729056.1"/>
    <property type="molecule type" value="Genomic_DNA"/>
</dbReference>
<keyword evidence="5" id="KW-0443">Lipid metabolism</keyword>
<evidence type="ECO:0000256" key="7">
    <source>
        <dbReference type="ARBA" id="ARBA00023264"/>
    </source>
</evidence>
<feature type="compositionally biased region" description="Basic residues" evidence="9">
    <location>
        <begin position="1"/>
        <end position="14"/>
    </location>
</feature>
<gene>
    <name evidence="11" type="primary">PCT1_1</name>
    <name evidence="11" type="ORF">K7432_000570</name>
</gene>
<organism evidence="11 12">
    <name type="scientific">Basidiobolus ranarum</name>
    <dbReference type="NCBI Taxonomy" id="34480"/>
    <lineage>
        <taxon>Eukaryota</taxon>
        <taxon>Fungi</taxon>
        <taxon>Fungi incertae sedis</taxon>
        <taxon>Zoopagomycota</taxon>
        <taxon>Entomophthoromycotina</taxon>
        <taxon>Basidiobolomycetes</taxon>
        <taxon>Basidiobolales</taxon>
        <taxon>Basidiobolaceae</taxon>
        <taxon>Basidiobolus</taxon>
    </lineage>
</organism>
<reference evidence="11 12" key="1">
    <citation type="submission" date="2023-04" db="EMBL/GenBank/DDBJ databases">
        <title>Genome of Basidiobolus ranarum AG-B5.</title>
        <authorList>
            <person name="Stajich J.E."/>
            <person name="Carter-House D."/>
            <person name="Gryganskyi A."/>
        </authorList>
    </citation>
    <scope>NUCLEOTIDE SEQUENCE [LARGE SCALE GENOMIC DNA]</scope>
    <source>
        <strain evidence="11 12">AG-B5</strain>
    </source>
</reference>
<keyword evidence="7" id="KW-1208">Phospholipid metabolism</keyword>
<feature type="domain" description="Cytidyltransferase-like" evidence="10">
    <location>
        <begin position="51"/>
        <end position="179"/>
    </location>
</feature>
<dbReference type="Gene3D" id="3.40.50.620">
    <property type="entry name" value="HUPs"/>
    <property type="match status" value="1"/>
</dbReference>
<evidence type="ECO:0000256" key="4">
    <source>
        <dbReference type="ARBA" id="ARBA00022695"/>
    </source>
</evidence>
<evidence type="ECO:0000259" key="10">
    <source>
        <dbReference type="Pfam" id="PF01467"/>
    </source>
</evidence>
<dbReference type="Pfam" id="PF01467">
    <property type="entry name" value="CTP_transf_like"/>
    <property type="match status" value="1"/>
</dbReference>
<name>A0ABR2WAZ7_9FUNG</name>
<dbReference type="NCBIfam" id="TIGR00125">
    <property type="entry name" value="cyt_tran_rel"/>
    <property type="match status" value="1"/>
</dbReference>
<dbReference type="CDD" id="cd02174">
    <property type="entry name" value="CCT"/>
    <property type="match status" value="1"/>
</dbReference>
<evidence type="ECO:0000256" key="2">
    <source>
        <dbReference type="ARBA" id="ARBA00022516"/>
    </source>
</evidence>
<keyword evidence="3 11" id="KW-0808">Transferase</keyword>
<evidence type="ECO:0000313" key="12">
    <source>
        <dbReference type="Proteomes" id="UP001479436"/>
    </source>
</evidence>